<evidence type="ECO:0000259" key="1">
    <source>
        <dbReference type="SMART" id="SM01022"/>
    </source>
</evidence>
<reference evidence="3" key="1">
    <citation type="journal article" date="2019" name="Int. J. Syst. Evol. Microbiol.">
        <title>The Global Catalogue of Microorganisms (GCM) 10K type strain sequencing project: providing services to taxonomists for standard genome sequencing and annotation.</title>
        <authorList>
            <consortium name="The Broad Institute Genomics Platform"/>
            <consortium name="The Broad Institute Genome Sequencing Center for Infectious Disease"/>
            <person name="Wu L."/>
            <person name="Ma J."/>
        </authorList>
    </citation>
    <scope>NUCLEOTIDE SEQUENCE [LARGE SCALE GENOMIC DNA]</scope>
    <source>
        <strain evidence="3">JCM 15481</strain>
    </source>
</reference>
<proteinExistence type="predicted"/>
<sequence length="119" mass="13146">MSEQKSDPVEHALHLRKPYFDLIASGDKTVEVRVGYAKVRKMASGDLLRFNSGPDTLLTRITAVNEYPSFTALVDTEDPAAIAGTDESREELMAAIREIYPPEKEALGAFAIHVQLLTQ</sequence>
<gene>
    <name evidence="2" type="ORF">GCM10009802_42860</name>
</gene>
<dbReference type="SMART" id="SM01022">
    <property type="entry name" value="ASCH"/>
    <property type="match status" value="1"/>
</dbReference>
<dbReference type="SUPFAM" id="SSF88697">
    <property type="entry name" value="PUA domain-like"/>
    <property type="match status" value="1"/>
</dbReference>
<protein>
    <recommendedName>
        <fullName evidence="1">ASCH domain-containing protein</fullName>
    </recommendedName>
</protein>
<dbReference type="Proteomes" id="UP001500443">
    <property type="component" value="Unassembled WGS sequence"/>
</dbReference>
<dbReference type="EMBL" id="BAAAPF010000158">
    <property type="protein sequence ID" value="GAA2134305.1"/>
    <property type="molecule type" value="Genomic_DNA"/>
</dbReference>
<dbReference type="InterPro" id="IPR015947">
    <property type="entry name" value="PUA-like_sf"/>
</dbReference>
<evidence type="ECO:0000313" key="2">
    <source>
        <dbReference type="EMBL" id="GAA2134305.1"/>
    </source>
</evidence>
<accession>A0ABP5KQU0</accession>
<dbReference type="RefSeq" id="WP_344291637.1">
    <property type="nucleotide sequence ID" value="NZ_BAAAPF010000158.1"/>
</dbReference>
<dbReference type="Pfam" id="PF04266">
    <property type="entry name" value="ASCH"/>
    <property type="match status" value="1"/>
</dbReference>
<feature type="domain" description="ASCH" evidence="1">
    <location>
        <begin position="13"/>
        <end position="118"/>
    </location>
</feature>
<organism evidence="2 3">
    <name type="scientific">Streptomyces synnematoformans</name>
    <dbReference type="NCBI Taxonomy" id="415721"/>
    <lineage>
        <taxon>Bacteria</taxon>
        <taxon>Bacillati</taxon>
        <taxon>Actinomycetota</taxon>
        <taxon>Actinomycetes</taxon>
        <taxon>Kitasatosporales</taxon>
        <taxon>Streptomycetaceae</taxon>
        <taxon>Streptomyces</taxon>
    </lineage>
</organism>
<evidence type="ECO:0000313" key="3">
    <source>
        <dbReference type="Proteomes" id="UP001500443"/>
    </source>
</evidence>
<dbReference type="InterPro" id="IPR007374">
    <property type="entry name" value="ASCH_domain"/>
</dbReference>
<dbReference type="Gene3D" id="2.30.130.30">
    <property type="entry name" value="Hypothetical protein"/>
    <property type="match status" value="1"/>
</dbReference>
<keyword evidence="3" id="KW-1185">Reference proteome</keyword>
<comment type="caution">
    <text evidence="2">The sequence shown here is derived from an EMBL/GenBank/DDBJ whole genome shotgun (WGS) entry which is preliminary data.</text>
</comment>
<name>A0ABP5KQU0_9ACTN</name>